<dbReference type="VEuPathDB" id="TriTrypDB:TcIL3000_9_6120"/>
<dbReference type="GO" id="GO:0005737">
    <property type="term" value="C:cytoplasm"/>
    <property type="evidence" value="ECO:0007669"/>
    <property type="project" value="TreeGrafter"/>
</dbReference>
<sequence length="533" mass="58988">MDLAVGLLLGQLASSALPYLVESIGKVKRPKRVDVKKAMSEAHTCRPVVPYHAPRPYTEGRVKALFIGINYTGRKGQLSGCINDVKQMLNTLQQIQFPISSCCILVDDPRFPNYTAMPTRANIIKHMAWLVYDARPGDVLFFHYSGHGAETTGGRDSEEENDQCLIPLDYEKEGSILDDDLFELMVKGLPAGVRMTAVFDCCHSASLLDLPFAFVAGRNALSSHRQEMRMVRKGNFSRADVVMFSGCEDSGTSADVQNTASFGNGTRVPGGAATQALTWALLNTSGYNYADIFMRMRDVLRNKGYRQVPQLSSSKPIDLYKPFSLFGTLTMNTNLIQNVPVEYTNAWNAQPPQHSYPQLPQQQQVPVPTPQNDGPVMGIPISSSTNDQNSGNPPAAAAPTNVVTPVQYPSQPPSHQPQQGYYSAPQQQPPQQGYYSAPQQYPPQQGYYAAPQQYPPQQGYYSAPQQYPPQQGYYSAPQQYPPQQGYYSAPQQYPPQQGYYSAPQQYPPQQSRPAQAQKPSRSGYPIDFLKGSK</sequence>
<feature type="compositionally biased region" description="Polar residues" evidence="2">
    <location>
        <begin position="381"/>
        <end position="391"/>
    </location>
</feature>
<keyword evidence="3" id="KW-0732">Signal</keyword>
<evidence type="ECO:0000313" key="5">
    <source>
        <dbReference type="EMBL" id="CCC93200.1"/>
    </source>
</evidence>
<feature type="domain" description="Peptidase C14 caspase" evidence="4">
    <location>
        <begin position="62"/>
        <end position="315"/>
    </location>
</feature>
<feature type="chain" id="PRO_5003410351" evidence="3">
    <location>
        <begin position="19"/>
        <end position="533"/>
    </location>
</feature>
<comment type="similarity">
    <text evidence="1">Belongs to the peptidase C14B family.</text>
</comment>
<evidence type="ECO:0000256" key="2">
    <source>
        <dbReference type="SAM" id="MobiDB-lite"/>
    </source>
</evidence>
<evidence type="ECO:0000259" key="4">
    <source>
        <dbReference type="Pfam" id="PF00656"/>
    </source>
</evidence>
<gene>
    <name evidence="5" type="ORF">TCIL3000_9_6120</name>
</gene>
<reference evidence="5" key="1">
    <citation type="journal article" date="2012" name="Proc. Natl. Acad. Sci. U.S.A.">
        <title>Antigenic diversity is generated by distinct evolutionary mechanisms in African trypanosome species.</title>
        <authorList>
            <person name="Jackson A.P."/>
            <person name="Berry A."/>
            <person name="Aslett M."/>
            <person name="Allison H.C."/>
            <person name="Burton P."/>
            <person name="Vavrova-Anderson J."/>
            <person name="Brown R."/>
            <person name="Browne H."/>
            <person name="Corton N."/>
            <person name="Hauser H."/>
            <person name="Gamble J."/>
            <person name="Gilderthorp R."/>
            <person name="Marcello L."/>
            <person name="McQuillan J."/>
            <person name="Otto T.D."/>
            <person name="Quail M.A."/>
            <person name="Sanders M.J."/>
            <person name="van Tonder A."/>
            <person name="Ginger M.L."/>
            <person name="Field M.C."/>
            <person name="Barry J.D."/>
            <person name="Hertz-Fowler C."/>
            <person name="Berriman M."/>
        </authorList>
    </citation>
    <scope>NUCLEOTIDE SEQUENCE</scope>
    <source>
        <strain evidence="5">IL3000</strain>
    </source>
</reference>
<dbReference type="GO" id="GO:0004197">
    <property type="term" value="F:cysteine-type endopeptidase activity"/>
    <property type="evidence" value="ECO:0007669"/>
    <property type="project" value="InterPro"/>
</dbReference>
<dbReference type="SMR" id="G0UUY6"/>
<protein>
    <submittedName>
        <fullName evidence="5">Putative metacaspase 5</fullName>
    </submittedName>
</protein>
<dbReference type="PANTHER" id="PTHR48104">
    <property type="entry name" value="METACASPASE-4"/>
    <property type="match status" value="1"/>
</dbReference>
<feature type="signal peptide" evidence="3">
    <location>
        <begin position="1"/>
        <end position="18"/>
    </location>
</feature>
<feature type="region of interest" description="Disordered" evidence="2">
    <location>
        <begin position="350"/>
        <end position="533"/>
    </location>
</feature>
<organism evidence="5">
    <name type="scientific">Trypanosoma congolense (strain IL3000)</name>
    <dbReference type="NCBI Taxonomy" id="1068625"/>
    <lineage>
        <taxon>Eukaryota</taxon>
        <taxon>Discoba</taxon>
        <taxon>Euglenozoa</taxon>
        <taxon>Kinetoplastea</taxon>
        <taxon>Metakinetoplastina</taxon>
        <taxon>Trypanosomatida</taxon>
        <taxon>Trypanosomatidae</taxon>
        <taxon>Trypanosoma</taxon>
        <taxon>Nannomonas</taxon>
    </lineage>
</organism>
<evidence type="ECO:0000256" key="3">
    <source>
        <dbReference type="SAM" id="SignalP"/>
    </source>
</evidence>
<dbReference type="AlphaFoldDB" id="G0UUY6"/>
<dbReference type="Pfam" id="PF00656">
    <property type="entry name" value="Peptidase_C14"/>
    <property type="match status" value="1"/>
</dbReference>
<proteinExistence type="inferred from homology"/>
<dbReference type="GO" id="GO:0006508">
    <property type="term" value="P:proteolysis"/>
    <property type="evidence" value="ECO:0007669"/>
    <property type="project" value="InterPro"/>
</dbReference>
<dbReference type="EMBL" id="HE575322">
    <property type="protein sequence ID" value="CCC93200.1"/>
    <property type="molecule type" value="Genomic_DNA"/>
</dbReference>
<name>G0UUY6_TRYCI</name>
<dbReference type="InterPro" id="IPR050452">
    <property type="entry name" value="Metacaspase"/>
</dbReference>
<dbReference type="PANTHER" id="PTHR48104:SF30">
    <property type="entry name" value="METACASPASE-1"/>
    <property type="match status" value="1"/>
</dbReference>
<evidence type="ECO:0000256" key="1">
    <source>
        <dbReference type="ARBA" id="ARBA00009005"/>
    </source>
</evidence>
<accession>G0UUY6</accession>
<dbReference type="InterPro" id="IPR011600">
    <property type="entry name" value="Pept_C14_caspase"/>
</dbReference>
<feature type="compositionally biased region" description="Low complexity" evidence="2">
    <location>
        <begin position="350"/>
        <end position="366"/>
    </location>
</feature>
<feature type="compositionally biased region" description="Low complexity" evidence="2">
    <location>
        <begin position="392"/>
        <end position="409"/>
    </location>
</feature>
<dbReference type="Gene3D" id="3.40.50.12660">
    <property type="match status" value="1"/>
</dbReference>
<feature type="compositionally biased region" description="Low complexity" evidence="2">
    <location>
        <begin position="416"/>
        <end position="517"/>
    </location>
</feature>